<evidence type="ECO:0000256" key="3">
    <source>
        <dbReference type="ARBA" id="ARBA00007866"/>
    </source>
</evidence>
<comment type="subunit">
    <text evidence="4">Component of the cytochrome c oxidase (complex IV, CIV), a multisubunit enzyme composed of a catalytic core of 3 subunits and several supernumerary subunits. The complex exists as a monomer or a dimer and forms supercomplexes (SCs) in the inner mitochondrial membrane with ubiquinol-cytochrome c oxidoreductase (cytochrome b-c1 complex, complex III, CIII).</text>
</comment>
<keyword evidence="13 19" id="KW-1133">Transmembrane helix</keyword>
<dbReference type="InterPro" id="IPR034210">
    <property type="entry name" value="CcO_II_C"/>
</dbReference>
<evidence type="ECO:0000256" key="14">
    <source>
        <dbReference type="ARBA" id="ARBA00023008"/>
    </source>
</evidence>
<keyword evidence="14" id="KW-0186">Copper</keyword>
<reference evidence="21" key="1">
    <citation type="journal article" date="2013" name="PLoS Negl. Trop. Dis.">
        <title>Mitochondrial Genome of the Eyeworm, Thelazia callipaeda (Nematoda: Spirurida), as the First Representative from the Family Thelaziidae.</title>
        <authorList>
            <person name="Liu G.H."/>
            <person name="Gasser R.B."/>
            <person name="Otranto D."/>
            <person name="Xu M.J."/>
            <person name="Shen J.L."/>
            <person name="Mohandas N."/>
            <person name="Zhou D.H."/>
            <person name="Zhu X.Q."/>
        </authorList>
    </citation>
    <scope>NUCLEOTIDE SEQUENCE</scope>
</reference>
<gene>
    <name evidence="21" type="primary">cox2</name>
</gene>
<evidence type="ECO:0000256" key="12">
    <source>
        <dbReference type="ARBA" id="ARBA00022982"/>
    </source>
</evidence>
<dbReference type="InterPro" id="IPR001505">
    <property type="entry name" value="Copper_CuA"/>
</dbReference>
<dbReference type="SUPFAM" id="SSF49503">
    <property type="entry name" value="Cupredoxins"/>
    <property type="match status" value="1"/>
</dbReference>
<feature type="transmembrane region" description="Helical" evidence="19">
    <location>
        <begin position="66"/>
        <end position="86"/>
    </location>
</feature>
<evidence type="ECO:0000256" key="11">
    <source>
        <dbReference type="ARBA" id="ARBA00022967"/>
    </source>
</evidence>
<dbReference type="RefSeq" id="YP_006576263.1">
    <property type="nucleotide sequence ID" value="NC_018363.1"/>
</dbReference>
<evidence type="ECO:0000259" key="20">
    <source>
        <dbReference type="PROSITE" id="PS50857"/>
    </source>
</evidence>
<keyword evidence="12" id="KW-0249">Electron transport</keyword>
<evidence type="ECO:0000256" key="8">
    <source>
        <dbReference type="ARBA" id="ARBA00022723"/>
    </source>
</evidence>
<keyword evidence="10" id="KW-0460">Magnesium</keyword>
<evidence type="ECO:0000256" key="2">
    <source>
        <dbReference type="ARBA" id="ARBA00004448"/>
    </source>
</evidence>
<keyword evidence="11" id="KW-1278">Translocase</keyword>
<keyword evidence="7 19" id="KW-0812">Transmembrane</keyword>
<evidence type="ECO:0000256" key="13">
    <source>
        <dbReference type="ARBA" id="ARBA00022989"/>
    </source>
</evidence>
<feature type="domain" description="Cytochrome oxidase subunit II copper A binding" evidence="20">
    <location>
        <begin position="95"/>
        <end position="228"/>
    </location>
</feature>
<evidence type="ECO:0000256" key="19">
    <source>
        <dbReference type="SAM" id="Phobius"/>
    </source>
</evidence>
<name>I6V2V1_THECL</name>
<accession>I6V2V1</accession>
<evidence type="ECO:0000256" key="9">
    <source>
        <dbReference type="ARBA" id="ARBA00022792"/>
    </source>
</evidence>
<evidence type="ECO:0000256" key="5">
    <source>
        <dbReference type="ARBA" id="ARBA00012949"/>
    </source>
</evidence>
<comment type="similarity">
    <text evidence="3">Belongs to the cytochrome c oxidase subunit 2 family.</text>
</comment>
<evidence type="ECO:0000256" key="16">
    <source>
        <dbReference type="ARBA" id="ARBA00023136"/>
    </source>
</evidence>
<geneLocation type="mitochondrion" evidence="21"/>
<sequence>MYFSGLGFPLSGSSLAFCCHYVHNYYGHIIFLGFFSMLILSFFIFLGSHTYKFSLKYSDSRMVETFLQFLVINFLVLMAGPGFWLVQYQGRVYQQPELSLKVTGHQWYWNYEYGDSEELSFDSFMKPLEDLRAGEFRLLEVDNRCVLPAGVSVGVYCTSGDVIHSFCLPKCFIKMDALSGLLTKITLNFSLLGLFYGQCSEICGANHSFMPIVLEVTSLECWAGWCLKFFSYLS</sequence>
<evidence type="ECO:0000256" key="15">
    <source>
        <dbReference type="ARBA" id="ARBA00023128"/>
    </source>
</evidence>
<dbReference type="PANTHER" id="PTHR22888:SF9">
    <property type="entry name" value="CYTOCHROME C OXIDASE SUBUNIT 2"/>
    <property type="match status" value="1"/>
</dbReference>
<evidence type="ECO:0000256" key="10">
    <source>
        <dbReference type="ARBA" id="ARBA00022842"/>
    </source>
</evidence>
<dbReference type="InterPro" id="IPR036257">
    <property type="entry name" value="Cyt_c_oxidase_su2_TM_sf"/>
</dbReference>
<dbReference type="CDD" id="cd13912">
    <property type="entry name" value="CcO_II_C"/>
    <property type="match status" value="1"/>
</dbReference>
<keyword evidence="15 21" id="KW-0496">Mitochondrion</keyword>
<dbReference type="PANTHER" id="PTHR22888">
    <property type="entry name" value="CYTOCHROME C OXIDASE, SUBUNIT II"/>
    <property type="match status" value="1"/>
</dbReference>
<feature type="transmembrane region" description="Helical" evidence="19">
    <location>
        <begin position="26"/>
        <end position="46"/>
    </location>
</feature>
<dbReference type="InterPro" id="IPR002429">
    <property type="entry name" value="CcO_II-like_C"/>
</dbReference>
<evidence type="ECO:0000256" key="17">
    <source>
        <dbReference type="ARBA" id="ARBA00031389"/>
    </source>
</evidence>
<keyword evidence="6" id="KW-0813">Transport</keyword>
<dbReference type="GO" id="GO:0042773">
    <property type="term" value="P:ATP synthesis coupled electron transport"/>
    <property type="evidence" value="ECO:0007669"/>
    <property type="project" value="TreeGrafter"/>
</dbReference>
<evidence type="ECO:0000256" key="7">
    <source>
        <dbReference type="ARBA" id="ARBA00022692"/>
    </source>
</evidence>
<dbReference type="InterPro" id="IPR008972">
    <property type="entry name" value="Cupredoxin"/>
</dbReference>
<dbReference type="CTD" id="4513"/>
<dbReference type="GO" id="GO:0005743">
    <property type="term" value="C:mitochondrial inner membrane"/>
    <property type="evidence" value="ECO:0007669"/>
    <property type="project" value="UniProtKB-SubCell"/>
</dbReference>
<protein>
    <recommendedName>
        <fullName evidence="5">cytochrome-c oxidase</fullName>
        <ecNumber evidence="5">7.1.1.9</ecNumber>
    </recommendedName>
    <alternativeName>
        <fullName evidence="17">Cytochrome c oxidase polypeptide II</fullName>
    </alternativeName>
</protein>
<evidence type="ECO:0000256" key="6">
    <source>
        <dbReference type="ARBA" id="ARBA00022448"/>
    </source>
</evidence>
<dbReference type="PROSITE" id="PS00078">
    <property type="entry name" value="COX2"/>
    <property type="match status" value="1"/>
</dbReference>
<dbReference type="Gene3D" id="1.10.287.90">
    <property type="match status" value="1"/>
</dbReference>
<dbReference type="GO" id="GO:0005507">
    <property type="term" value="F:copper ion binding"/>
    <property type="evidence" value="ECO:0007669"/>
    <property type="project" value="InterPro"/>
</dbReference>
<comment type="subcellular location">
    <subcellularLocation>
        <location evidence="2">Mitochondrion inner membrane</location>
        <topology evidence="2">Multi-pass membrane protein</topology>
    </subcellularLocation>
</comment>
<dbReference type="PRINTS" id="PR01166">
    <property type="entry name" value="CYCOXIDASEII"/>
</dbReference>
<keyword evidence="9" id="KW-0999">Mitochondrion inner membrane</keyword>
<comment type="cofactor">
    <cofactor evidence="1">
        <name>Cu cation</name>
        <dbReference type="ChEBI" id="CHEBI:23378"/>
    </cofactor>
</comment>
<dbReference type="EC" id="7.1.1.9" evidence="5"/>
<comment type="catalytic activity">
    <reaction evidence="18">
        <text>4 Fe(II)-[cytochrome c] + O2 + 8 H(+)(in) = 4 Fe(III)-[cytochrome c] + 2 H2O + 4 H(+)(out)</text>
        <dbReference type="Rhea" id="RHEA:11436"/>
        <dbReference type="Rhea" id="RHEA-COMP:10350"/>
        <dbReference type="Rhea" id="RHEA-COMP:14399"/>
        <dbReference type="ChEBI" id="CHEBI:15377"/>
        <dbReference type="ChEBI" id="CHEBI:15378"/>
        <dbReference type="ChEBI" id="CHEBI:15379"/>
        <dbReference type="ChEBI" id="CHEBI:29033"/>
        <dbReference type="ChEBI" id="CHEBI:29034"/>
        <dbReference type="EC" id="7.1.1.9"/>
    </reaction>
    <physiologicalReaction direction="left-to-right" evidence="18">
        <dbReference type="Rhea" id="RHEA:11437"/>
    </physiologicalReaction>
</comment>
<dbReference type="PROSITE" id="PS50857">
    <property type="entry name" value="COX2_CUA"/>
    <property type="match status" value="1"/>
</dbReference>
<evidence type="ECO:0000256" key="1">
    <source>
        <dbReference type="ARBA" id="ARBA00001935"/>
    </source>
</evidence>
<dbReference type="AlphaFoldDB" id="I6V2V1"/>
<evidence type="ECO:0000256" key="18">
    <source>
        <dbReference type="ARBA" id="ARBA00049512"/>
    </source>
</evidence>
<dbReference type="Gene3D" id="2.60.40.420">
    <property type="entry name" value="Cupredoxins - blue copper proteins"/>
    <property type="match status" value="1"/>
</dbReference>
<keyword evidence="8" id="KW-0479">Metal-binding</keyword>
<evidence type="ECO:0000256" key="4">
    <source>
        <dbReference type="ARBA" id="ARBA00011164"/>
    </source>
</evidence>
<keyword evidence="16 19" id="KW-0472">Membrane</keyword>
<organism evidence="21">
    <name type="scientific">Thelazia callipaeda</name>
    <name type="common">Oriental eyeworm</name>
    <name type="synonym">Parasitic nematode</name>
    <dbReference type="NCBI Taxonomy" id="103827"/>
    <lineage>
        <taxon>Eukaryota</taxon>
        <taxon>Metazoa</taxon>
        <taxon>Ecdysozoa</taxon>
        <taxon>Nematoda</taxon>
        <taxon>Chromadorea</taxon>
        <taxon>Rhabditida</taxon>
        <taxon>Spirurina</taxon>
        <taxon>Spiruromorpha</taxon>
        <taxon>Thelazioidea</taxon>
        <taxon>Thelaziidae</taxon>
        <taxon>Thelazia</taxon>
    </lineage>
</organism>
<dbReference type="GeneID" id="13435572"/>
<dbReference type="GO" id="GO:0004129">
    <property type="term" value="F:cytochrome-c oxidase activity"/>
    <property type="evidence" value="ECO:0007669"/>
    <property type="project" value="UniProtKB-EC"/>
</dbReference>
<evidence type="ECO:0000313" key="21">
    <source>
        <dbReference type="EMBL" id="AFN20663.1"/>
    </source>
</evidence>
<dbReference type="InterPro" id="IPR045187">
    <property type="entry name" value="CcO_II"/>
</dbReference>
<dbReference type="EMBL" id="JX069968">
    <property type="protein sequence ID" value="AFN20663.1"/>
    <property type="molecule type" value="Genomic_DNA"/>
</dbReference>
<proteinExistence type="inferred from homology"/>
<dbReference type="Pfam" id="PF00116">
    <property type="entry name" value="COX2"/>
    <property type="match status" value="1"/>
</dbReference>